<dbReference type="AlphaFoldDB" id="A0AAD9QY57"/>
<proteinExistence type="predicted"/>
<evidence type="ECO:0000256" key="1">
    <source>
        <dbReference type="SAM" id="MobiDB-lite"/>
    </source>
</evidence>
<reference evidence="2" key="2">
    <citation type="journal article" date="2023" name="Science">
        <title>Genomic signatures of disease resistance in endangered staghorn corals.</title>
        <authorList>
            <person name="Vollmer S.V."/>
            <person name="Selwyn J.D."/>
            <person name="Despard B.A."/>
            <person name="Roesel C.L."/>
        </authorList>
    </citation>
    <scope>NUCLEOTIDE SEQUENCE</scope>
    <source>
        <strain evidence="2">K2</strain>
    </source>
</reference>
<organism evidence="2 3">
    <name type="scientific">Acropora cervicornis</name>
    <name type="common">Staghorn coral</name>
    <dbReference type="NCBI Taxonomy" id="6130"/>
    <lineage>
        <taxon>Eukaryota</taxon>
        <taxon>Metazoa</taxon>
        <taxon>Cnidaria</taxon>
        <taxon>Anthozoa</taxon>
        <taxon>Hexacorallia</taxon>
        <taxon>Scleractinia</taxon>
        <taxon>Astrocoeniina</taxon>
        <taxon>Acroporidae</taxon>
        <taxon>Acropora</taxon>
    </lineage>
</organism>
<sequence>MASRCINTLNDLDKISNRIHQKRSKRRFCADIEAKLKAARAKAERSLHEINIRSRFINEPNNSNRPSLSLTSEAPSSRNLLLSETKTTRTVTPEHHKKSVSEKVSKPSTSQSTLQAKRDVTQHRKTKSCPSCPLVNSEKKQSIDALSDAVKVVRVGSVFGKFNGKGSEYRPMAWFNLPLETSIGAIDSLVCKAKNVQPLCYSVDTKKGETMSRLLRHNMEVRVGQNGIVRTEKKNDAEAFGDDMGKDRQGKKRSAPLCWEELLHWQNACVVSVESHTEENPSSKSGTDVEHHLKQKRHVGSLCETHPVIFHGRKSLQVEKQRGNGADTSHSPSYKLGLESRWISADRRNVLSSRNKYITSVVIEDYGDGDVALREKTCSFKGFSESGEKEGHRLHVSKTEGNLVKKVSFKDEKEITEMQSLSVEGEKDTKGGEVGGKVTPIVPKSNDIELSSSMTNVPKVRPKTSTTYRERSRTYNNDFVNARKVQRPLTAPLTSPSIPFTHKSPRHCNFIPIKIPTSKDEDKKTVLNTTNNSTDSDQIFTEFSESDFLENGQQILSDEKTSISISSDPSLDSIVSGKDGYAPKTRVTSGTCKSAPIVRSSNQNEKRKLLRAKSSTGVERKTHPSASVMESTFSLELREEVPPAQALTDLRKLIRDDLTQQNRELQLDIQRLYLRKHAE</sequence>
<keyword evidence="3" id="KW-1185">Reference proteome</keyword>
<feature type="compositionally biased region" description="Polar residues" evidence="1">
    <location>
        <begin position="59"/>
        <end position="91"/>
    </location>
</feature>
<protein>
    <submittedName>
        <fullName evidence="2">Uncharacterized protein</fullName>
    </submittedName>
</protein>
<dbReference type="EMBL" id="JARQWQ010000009">
    <property type="protein sequence ID" value="KAK2569669.1"/>
    <property type="molecule type" value="Genomic_DNA"/>
</dbReference>
<reference evidence="2" key="1">
    <citation type="journal article" date="2023" name="G3 (Bethesda)">
        <title>Whole genome assembly and annotation of the endangered Caribbean coral Acropora cervicornis.</title>
        <authorList>
            <person name="Selwyn J.D."/>
            <person name="Vollmer S.V."/>
        </authorList>
    </citation>
    <scope>NUCLEOTIDE SEQUENCE</scope>
    <source>
        <strain evidence="2">K2</strain>
    </source>
</reference>
<comment type="caution">
    <text evidence="2">The sequence shown here is derived from an EMBL/GenBank/DDBJ whole genome shotgun (WGS) entry which is preliminary data.</text>
</comment>
<evidence type="ECO:0000313" key="3">
    <source>
        <dbReference type="Proteomes" id="UP001249851"/>
    </source>
</evidence>
<evidence type="ECO:0000313" key="2">
    <source>
        <dbReference type="EMBL" id="KAK2569669.1"/>
    </source>
</evidence>
<gene>
    <name evidence="2" type="ORF">P5673_005501</name>
</gene>
<name>A0AAD9QY57_ACRCE</name>
<accession>A0AAD9QY57</accession>
<dbReference type="Proteomes" id="UP001249851">
    <property type="component" value="Unassembled WGS sequence"/>
</dbReference>
<feature type="region of interest" description="Disordered" evidence="1">
    <location>
        <begin position="57"/>
        <end position="134"/>
    </location>
</feature>